<dbReference type="Gene3D" id="1.10.1040.10">
    <property type="entry name" value="N-(1-d-carboxylethyl)-l-norvaline Dehydrogenase, domain 2"/>
    <property type="match status" value="1"/>
</dbReference>
<dbReference type="Proteomes" id="UP001054925">
    <property type="component" value="Unassembled WGS sequence"/>
</dbReference>
<proteinExistence type="inferred from homology"/>
<comment type="similarity">
    <text evidence="1">Belongs to the HIBADH-related family.</text>
</comment>
<evidence type="ECO:0000256" key="2">
    <source>
        <dbReference type="ARBA" id="ARBA00023002"/>
    </source>
</evidence>
<dbReference type="InterPro" id="IPR008927">
    <property type="entry name" value="6-PGluconate_DH-like_C_sf"/>
</dbReference>
<reference evidence="7" key="1">
    <citation type="submission" date="2021-12" db="EMBL/GenBank/DDBJ databases">
        <title>Draft genome sequence of Corynebacterium ammoniagenes strain T-723.</title>
        <authorList>
            <person name="Matsuzawa M."/>
            <person name="Hiratani M."/>
            <person name="Abe I."/>
            <person name="Tsuji Y."/>
            <person name="Nakamura J."/>
        </authorList>
    </citation>
    <scope>NUCLEOTIDE SEQUENCE</scope>
    <source>
        <strain evidence="7">T-723</strain>
    </source>
</reference>
<dbReference type="GO" id="GO:0050661">
    <property type="term" value="F:NADP binding"/>
    <property type="evidence" value="ECO:0007669"/>
    <property type="project" value="InterPro"/>
</dbReference>
<dbReference type="InterPro" id="IPR006115">
    <property type="entry name" value="6PGDH_NADP-bd"/>
</dbReference>
<name>A0AAV5G0U6_CORAM</name>
<keyword evidence="2" id="KW-0560">Oxidoreductase</keyword>
<dbReference type="PANTHER" id="PTHR43580:SF2">
    <property type="entry name" value="CYTOKINE-LIKE NUCLEAR FACTOR N-PAC"/>
    <property type="match status" value="1"/>
</dbReference>
<dbReference type="SUPFAM" id="SSF48179">
    <property type="entry name" value="6-phosphogluconate dehydrogenase C-terminal domain-like"/>
    <property type="match status" value="1"/>
</dbReference>
<keyword evidence="3" id="KW-0520">NAD</keyword>
<feature type="domain" description="3-hydroxyisobutyrate dehydrogenase-like NAD-binding" evidence="6">
    <location>
        <begin position="178"/>
        <end position="290"/>
    </location>
</feature>
<comment type="caution">
    <text evidence="7">The sequence shown here is derived from an EMBL/GenBank/DDBJ whole genome shotgun (WGS) entry which is preliminary data.</text>
</comment>
<dbReference type="InterPro" id="IPR051265">
    <property type="entry name" value="HIBADH-related_NP60_sf"/>
</dbReference>
<evidence type="ECO:0000313" key="7">
    <source>
        <dbReference type="EMBL" id="GJN41564.1"/>
    </source>
</evidence>
<evidence type="ECO:0000256" key="1">
    <source>
        <dbReference type="ARBA" id="ARBA00009080"/>
    </source>
</evidence>
<evidence type="ECO:0000259" key="6">
    <source>
        <dbReference type="Pfam" id="PF14833"/>
    </source>
</evidence>
<dbReference type="Pfam" id="PF03446">
    <property type="entry name" value="NAD_binding_2"/>
    <property type="match status" value="1"/>
</dbReference>
<dbReference type="InterPro" id="IPR029154">
    <property type="entry name" value="HIBADH-like_NADP-bd"/>
</dbReference>
<dbReference type="InterPro" id="IPR013328">
    <property type="entry name" value="6PGD_dom2"/>
</dbReference>
<dbReference type="PIRSF" id="PIRSF000103">
    <property type="entry name" value="HIBADH"/>
    <property type="match status" value="1"/>
</dbReference>
<dbReference type="GO" id="GO:0051287">
    <property type="term" value="F:NAD binding"/>
    <property type="evidence" value="ECO:0007669"/>
    <property type="project" value="InterPro"/>
</dbReference>
<dbReference type="Pfam" id="PF14833">
    <property type="entry name" value="NAD_binding_11"/>
    <property type="match status" value="1"/>
</dbReference>
<protein>
    <submittedName>
        <fullName evidence="7">Beta-hydroxyacid dehydrogenase</fullName>
    </submittedName>
</protein>
<dbReference type="Gene3D" id="3.40.50.720">
    <property type="entry name" value="NAD(P)-binding Rossmann-like Domain"/>
    <property type="match status" value="1"/>
</dbReference>
<gene>
    <name evidence="7" type="ORF">CAT723_00430</name>
</gene>
<organism evidence="7 8">
    <name type="scientific">Corynebacterium ammoniagenes</name>
    <name type="common">Brevibacterium ammoniagenes</name>
    <dbReference type="NCBI Taxonomy" id="1697"/>
    <lineage>
        <taxon>Bacteria</taxon>
        <taxon>Bacillati</taxon>
        <taxon>Actinomycetota</taxon>
        <taxon>Actinomycetes</taxon>
        <taxon>Mycobacteriales</taxon>
        <taxon>Corynebacteriaceae</taxon>
        <taxon>Corynebacterium</taxon>
    </lineage>
</organism>
<dbReference type="AlphaFoldDB" id="A0AAV5G0U6"/>
<evidence type="ECO:0000256" key="4">
    <source>
        <dbReference type="PIRSR" id="PIRSR000103-1"/>
    </source>
</evidence>
<evidence type="ECO:0000313" key="8">
    <source>
        <dbReference type="Proteomes" id="UP001054925"/>
    </source>
</evidence>
<dbReference type="GO" id="GO:0016491">
    <property type="term" value="F:oxidoreductase activity"/>
    <property type="evidence" value="ECO:0007669"/>
    <property type="project" value="UniProtKB-KW"/>
</dbReference>
<dbReference type="InterPro" id="IPR036291">
    <property type="entry name" value="NAD(P)-bd_dom_sf"/>
</dbReference>
<evidence type="ECO:0000259" key="5">
    <source>
        <dbReference type="Pfam" id="PF03446"/>
    </source>
</evidence>
<accession>A0AAV5G0U6</accession>
<feature type="domain" description="6-phosphogluconate dehydrogenase NADP-binding" evidence="5">
    <location>
        <begin position="20"/>
        <end position="154"/>
    </location>
</feature>
<evidence type="ECO:0000256" key="3">
    <source>
        <dbReference type="ARBA" id="ARBA00023027"/>
    </source>
</evidence>
<dbReference type="InterPro" id="IPR015815">
    <property type="entry name" value="HIBADH-related"/>
</dbReference>
<dbReference type="PANTHER" id="PTHR43580">
    <property type="entry name" value="OXIDOREDUCTASE GLYR1-RELATED"/>
    <property type="match status" value="1"/>
</dbReference>
<feature type="active site" evidence="4">
    <location>
        <position position="182"/>
    </location>
</feature>
<sequence length="296" mass="31713">MIHAITSYFGKSLAQWATMKIAFLGTGRMGSELARHVMKSHDVTVWNRTAKRAQPLVDEGATLADSPADAVKDAEVIITSLFGPDDIREVVISQNLIPKGITWIDTTTVSPEAAREFAEAVDSYVHAPVVGSLIPARNGELGVYVGTPDASRREVALDIARPWAGEEKLIGVDSAAKAATGKLLANLALSVTAQGVLEALNLGEAEGLAQDEILQMLDITGLAFMKNMKAPFIVGERATSPGDFTVDALCKDSKLMVDTAKVPLPAVEAAMQNFERQQELGHGDEDFSSIFVYCKD</sequence>
<dbReference type="SUPFAM" id="SSF51735">
    <property type="entry name" value="NAD(P)-binding Rossmann-fold domains"/>
    <property type="match status" value="1"/>
</dbReference>
<dbReference type="EMBL" id="BQKK01000001">
    <property type="protein sequence ID" value="GJN41564.1"/>
    <property type="molecule type" value="Genomic_DNA"/>
</dbReference>